<evidence type="ECO:0000313" key="7">
    <source>
        <dbReference type="EMBL" id="PIE34001.1"/>
    </source>
</evidence>
<keyword evidence="4 7" id="KW-0808">Transferase</keyword>
<dbReference type="GO" id="GO:0005886">
    <property type="term" value="C:plasma membrane"/>
    <property type="evidence" value="ECO:0007669"/>
    <property type="project" value="UniProtKB-SubCell"/>
</dbReference>
<protein>
    <submittedName>
        <fullName evidence="7">Phosphatidylinositol mannoside acyltransferase</fullName>
    </submittedName>
</protein>
<dbReference type="InterPro" id="IPR004960">
    <property type="entry name" value="LipA_acyltrans"/>
</dbReference>
<dbReference type="EMBL" id="PDSL01000023">
    <property type="protein sequence ID" value="PIE34001.1"/>
    <property type="molecule type" value="Genomic_DNA"/>
</dbReference>
<dbReference type="AlphaFoldDB" id="A0A2G6KEB2"/>
<reference evidence="7 8" key="1">
    <citation type="submission" date="2017-10" db="EMBL/GenBank/DDBJ databases">
        <title>Novel microbial diversity and functional potential in the marine mammal oral microbiome.</title>
        <authorList>
            <person name="Dudek N.K."/>
            <person name="Sun C.L."/>
            <person name="Burstein D."/>
            <person name="Kantor R.S."/>
            <person name="Aliaga Goltsman D.S."/>
            <person name="Bik E.M."/>
            <person name="Thomas B.C."/>
            <person name="Banfield J.F."/>
            <person name="Relman D.A."/>
        </authorList>
    </citation>
    <scope>NUCLEOTIDE SEQUENCE [LARGE SCALE GENOMIC DNA]</scope>
    <source>
        <strain evidence="7">DOLJORAL78_61_10</strain>
    </source>
</reference>
<evidence type="ECO:0000256" key="5">
    <source>
        <dbReference type="ARBA" id="ARBA00023136"/>
    </source>
</evidence>
<evidence type="ECO:0000256" key="3">
    <source>
        <dbReference type="ARBA" id="ARBA00022519"/>
    </source>
</evidence>
<keyword evidence="6 7" id="KW-0012">Acyltransferase</keyword>
<comment type="subcellular location">
    <subcellularLocation>
        <location evidence="1">Cell inner membrane</location>
    </subcellularLocation>
</comment>
<dbReference type="PANTHER" id="PTHR30606:SF10">
    <property type="entry name" value="PHOSPHATIDYLINOSITOL MANNOSIDE ACYLTRANSFERASE"/>
    <property type="match status" value="1"/>
</dbReference>
<dbReference type="NCBIfam" id="NF005919">
    <property type="entry name" value="PRK07920.1"/>
    <property type="match status" value="1"/>
</dbReference>
<evidence type="ECO:0000256" key="6">
    <source>
        <dbReference type="ARBA" id="ARBA00023315"/>
    </source>
</evidence>
<dbReference type="GO" id="GO:0009247">
    <property type="term" value="P:glycolipid biosynthetic process"/>
    <property type="evidence" value="ECO:0007669"/>
    <property type="project" value="UniProtKB-ARBA"/>
</dbReference>
<evidence type="ECO:0000256" key="4">
    <source>
        <dbReference type="ARBA" id="ARBA00022679"/>
    </source>
</evidence>
<dbReference type="GO" id="GO:0016746">
    <property type="term" value="F:acyltransferase activity"/>
    <property type="evidence" value="ECO:0007669"/>
    <property type="project" value="UniProtKB-KW"/>
</dbReference>
<keyword evidence="5" id="KW-0472">Membrane</keyword>
<dbReference type="CDD" id="cd07984">
    <property type="entry name" value="LPLAT_LABLAT-like"/>
    <property type="match status" value="1"/>
</dbReference>
<proteinExistence type="predicted"/>
<keyword evidence="2" id="KW-1003">Cell membrane</keyword>
<evidence type="ECO:0000313" key="8">
    <source>
        <dbReference type="Proteomes" id="UP000230914"/>
    </source>
</evidence>
<sequence length="312" mass="34351">MTKISLHDRLAPDALKDALTVGAFRAASGLSSLIPGRRAHPIIPWMGRVSRMMSRSERAQMVARHLHRVDPTLDGSALASAVDAAFGSYARYWAESFRLPHLPSDEVAAKMTVDGLEHIEAAHERGKGTILALPHLGGWEWAGRWLIELGYPMTVVVERINPPKLFDWFVDLRQSLGMTVVPLGTGAGKRVLGALRNNEVVCLLCDRDIAGDGVETEFFGETTTLPAGPVTLGLRTGAAVLPTAVYFTDEVDGHHGVVRPPLALQRTDRRLAEDRHDGLALLAGELEYLIRQAPEQWHLFQPNWPSDPGYRR</sequence>
<evidence type="ECO:0000256" key="2">
    <source>
        <dbReference type="ARBA" id="ARBA00022475"/>
    </source>
</evidence>
<organism evidence="7 8">
    <name type="scientific">Ilumatobacter coccineus</name>
    <dbReference type="NCBI Taxonomy" id="467094"/>
    <lineage>
        <taxon>Bacteria</taxon>
        <taxon>Bacillati</taxon>
        <taxon>Actinomycetota</taxon>
        <taxon>Acidimicrobiia</taxon>
        <taxon>Acidimicrobiales</taxon>
        <taxon>Ilumatobacteraceae</taxon>
        <taxon>Ilumatobacter</taxon>
    </lineage>
</organism>
<evidence type="ECO:0000256" key="1">
    <source>
        <dbReference type="ARBA" id="ARBA00004533"/>
    </source>
</evidence>
<comment type="caution">
    <text evidence="7">The sequence shown here is derived from an EMBL/GenBank/DDBJ whole genome shotgun (WGS) entry which is preliminary data.</text>
</comment>
<dbReference type="Pfam" id="PF03279">
    <property type="entry name" value="Lip_A_acyltrans"/>
    <property type="match status" value="1"/>
</dbReference>
<dbReference type="PANTHER" id="PTHR30606">
    <property type="entry name" value="LIPID A BIOSYNTHESIS LAUROYL ACYLTRANSFERASE"/>
    <property type="match status" value="1"/>
</dbReference>
<dbReference type="Proteomes" id="UP000230914">
    <property type="component" value="Unassembled WGS sequence"/>
</dbReference>
<name>A0A2G6KEB2_9ACTN</name>
<accession>A0A2G6KEB2</accession>
<keyword evidence="3" id="KW-0997">Cell inner membrane</keyword>
<gene>
    <name evidence="7" type="ORF">CSA55_01685</name>
</gene>